<evidence type="ECO:0000256" key="9">
    <source>
        <dbReference type="SAM" id="MobiDB-lite"/>
    </source>
</evidence>
<keyword evidence="12" id="KW-1185">Reference proteome</keyword>
<dbReference type="GO" id="GO:0008061">
    <property type="term" value="F:chitin binding"/>
    <property type="evidence" value="ECO:0007669"/>
    <property type="project" value="InterPro"/>
</dbReference>
<keyword evidence="5" id="KW-1133">Transmembrane helix</keyword>
<dbReference type="Pfam" id="PF00057">
    <property type="entry name" value="Ldl_recept_a"/>
    <property type="match status" value="2"/>
</dbReference>
<proteinExistence type="predicted"/>
<evidence type="ECO:0000256" key="4">
    <source>
        <dbReference type="ARBA" id="ARBA00022737"/>
    </source>
</evidence>
<feature type="disulfide bond" evidence="8">
    <location>
        <begin position="371"/>
        <end position="386"/>
    </location>
</feature>
<feature type="compositionally biased region" description="Basic and acidic residues" evidence="9">
    <location>
        <begin position="143"/>
        <end position="152"/>
    </location>
</feature>
<reference evidence="13" key="1">
    <citation type="submission" date="2017-02" db="UniProtKB">
        <authorList>
            <consortium name="WormBaseParasite"/>
        </authorList>
    </citation>
    <scope>IDENTIFICATION</scope>
</reference>
<feature type="region of interest" description="Disordered" evidence="9">
    <location>
        <begin position="124"/>
        <end position="169"/>
    </location>
</feature>
<feature type="domain" description="Chitin-binding type-2" evidence="11">
    <location>
        <begin position="177"/>
        <end position="248"/>
    </location>
</feature>
<keyword evidence="3" id="KW-0812">Transmembrane</keyword>
<comment type="caution">
    <text evidence="8">Lacks conserved residue(s) required for the propagation of feature annotation.</text>
</comment>
<organism evidence="12 13">
    <name type="scientific">Strongyloides papillosus</name>
    <name type="common">Intestinal threadworm</name>
    <dbReference type="NCBI Taxonomy" id="174720"/>
    <lineage>
        <taxon>Eukaryota</taxon>
        <taxon>Metazoa</taxon>
        <taxon>Ecdysozoa</taxon>
        <taxon>Nematoda</taxon>
        <taxon>Chromadorea</taxon>
        <taxon>Rhabditida</taxon>
        <taxon>Tylenchina</taxon>
        <taxon>Panagrolaimomorpha</taxon>
        <taxon>Strongyloidoidea</taxon>
        <taxon>Strongyloididae</taxon>
        <taxon>Strongyloides</taxon>
    </lineage>
</organism>
<keyword evidence="10" id="KW-0732">Signal</keyword>
<keyword evidence="4" id="KW-0677">Repeat</keyword>
<dbReference type="InterPro" id="IPR002557">
    <property type="entry name" value="Chitin-bd_dom"/>
</dbReference>
<evidence type="ECO:0000256" key="2">
    <source>
        <dbReference type="ARBA" id="ARBA00004308"/>
    </source>
</evidence>
<dbReference type="AlphaFoldDB" id="A0A0N5BEI9"/>
<dbReference type="InterPro" id="IPR002172">
    <property type="entry name" value="LDrepeatLR_classA_rpt"/>
</dbReference>
<dbReference type="GO" id="GO:0005576">
    <property type="term" value="C:extracellular region"/>
    <property type="evidence" value="ECO:0007669"/>
    <property type="project" value="InterPro"/>
</dbReference>
<feature type="disulfide bond" evidence="8">
    <location>
        <begin position="282"/>
        <end position="297"/>
    </location>
</feature>
<evidence type="ECO:0000259" key="11">
    <source>
        <dbReference type="SMART" id="SM00494"/>
    </source>
</evidence>
<dbReference type="SUPFAM" id="SSF57625">
    <property type="entry name" value="Invertebrate chitin-binding proteins"/>
    <property type="match status" value="1"/>
</dbReference>
<evidence type="ECO:0000256" key="7">
    <source>
        <dbReference type="ARBA" id="ARBA00023157"/>
    </source>
</evidence>
<name>A0A0N5BEI9_STREA</name>
<evidence type="ECO:0000256" key="10">
    <source>
        <dbReference type="SAM" id="SignalP"/>
    </source>
</evidence>
<evidence type="ECO:0000256" key="8">
    <source>
        <dbReference type="PROSITE-ProRule" id="PRU00124"/>
    </source>
</evidence>
<dbReference type="SMART" id="SM00192">
    <property type="entry name" value="LDLa"/>
    <property type="match status" value="4"/>
</dbReference>
<feature type="chain" id="PRO_5005894463" evidence="10">
    <location>
        <begin position="18"/>
        <end position="425"/>
    </location>
</feature>
<dbReference type="PROSITE" id="PS01209">
    <property type="entry name" value="LDLRA_1"/>
    <property type="match status" value="1"/>
</dbReference>
<dbReference type="GO" id="GO:0012505">
    <property type="term" value="C:endomembrane system"/>
    <property type="evidence" value="ECO:0007669"/>
    <property type="project" value="UniProtKB-SubCell"/>
</dbReference>
<protein>
    <submittedName>
        <fullName evidence="13">Chitin-binding type-2 domain-containing protein</fullName>
    </submittedName>
</protein>
<comment type="subcellular location">
    <subcellularLocation>
        <location evidence="2">Endomembrane system</location>
    </subcellularLocation>
    <subcellularLocation>
        <location evidence="1">Membrane</location>
        <topology evidence="1">Single-pass membrane protein</topology>
    </subcellularLocation>
</comment>
<dbReference type="GO" id="GO:0016192">
    <property type="term" value="P:vesicle-mediated transport"/>
    <property type="evidence" value="ECO:0007669"/>
    <property type="project" value="UniProtKB-ARBA"/>
</dbReference>
<keyword evidence="6" id="KW-0472">Membrane</keyword>
<evidence type="ECO:0000256" key="3">
    <source>
        <dbReference type="ARBA" id="ARBA00022692"/>
    </source>
</evidence>
<accession>A0A0N5BEI9</accession>
<dbReference type="CDD" id="cd00112">
    <property type="entry name" value="LDLa"/>
    <property type="match status" value="3"/>
</dbReference>
<evidence type="ECO:0000256" key="6">
    <source>
        <dbReference type="ARBA" id="ARBA00023136"/>
    </source>
</evidence>
<dbReference type="PANTHER" id="PTHR24270">
    <property type="entry name" value="LOW-DENSITY LIPOPROTEIN RECEPTOR-RELATED"/>
    <property type="match status" value="1"/>
</dbReference>
<dbReference type="Proteomes" id="UP000046392">
    <property type="component" value="Unplaced"/>
</dbReference>
<dbReference type="InterPro" id="IPR023415">
    <property type="entry name" value="LDLR_class-A_CS"/>
</dbReference>
<evidence type="ECO:0000313" key="12">
    <source>
        <dbReference type="Proteomes" id="UP000046392"/>
    </source>
</evidence>
<dbReference type="STRING" id="174720.A0A0N5BEI9"/>
<dbReference type="InterPro" id="IPR050685">
    <property type="entry name" value="LDLR"/>
</dbReference>
<sequence length="425" mass="48452">MRLSNIYFFFLPSIVMGQQFPMIDINREIDRIASQFRSSQGSVPQQLIYPTQAISNGFSGGNILPKINEFIEPPVQTQPPYIPPQEVYKPQQPYAPQQEVYKPQQPYAPPQEVYKPQQPYAPQQEIYKPPQRPQPQQEIYRPQPEEVKEIRRPPPPQRPQPRVVTTTPPPRLDYTINYCDTKEFPDHVLETYSLKRVDYFIYNTSCSHVYFQCSIGQTFKLQCLTSGLAFNDEVGTCDHKNAVKYCPEYDHILHCSIQDSCTENQFACCAHPQKCIDLSHRCDGVSDCSDGEDENNCPSCAKDQFACVKSGTCIPAEKRCDGHADDCGDGSNLDEMNCSKNSTCWGKFVCDSEISKSVLGKTECIDLDKHCNGVADCPGKEDERNCRVNETKYLLCENQKQSVKKSEWCDGTPHCMDKSDEKYCY</sequence>
<dbReference type="PROSITE" id="PS50068">
    <property type="entry name" value="LDLRA_2"/>
    <property type="match status" value="4"/>
</dbReference>
<feature type="signal peptide" evidence="10">
    <location>
        <begin position="1"/>
        <end position="17"/>
    </location>
</feature>
<evidence type="ECO:0000256" key="5">
    <source>
        <dbReference type="ARBA" id="ARBA00022989"/>
    </source>
</evidence>
<dbReference type="PRINTS" id="PR00261">
    <property type="entry name" value="LDLRECEPTOR"/>
</dbReference>
<dbReference type="PANTHER" id="PTHR24270:SF59">
    <property type="entry name" value="LDL RECEPTOR REPEAT-CONTAINING PROTEIN EGG-1-RELATED"/>
    <property type="match status" value="1"/>
</dbReference>
<dbReference type="SMART" id="SM00494">
    <property type="entry name" value="ChtBD2"/>
    <property type="match status" value="1"/>
</dbReference>
<dbReference type="InterPro" id="IPR036055">
    <property type="entry name" value="LDL_receptor-like_sf"/>
</dbReference>
<feature type="disulfide bond" evidence="8">
    <location>
        <begin position="409"/>
        <end position="424"/>
    </location>
</feature>
<dbReference type="WBParaSite" id="SPAL_0000441400.1">
    <property type="protein sequence ID" value="SPAL_0000441400.1"/>
    <property type="gene ID" value="SPAL_0000441400"/>
</dbReference>
<evidence type="ECO:0000313" key="13">
    <source>
        <dbReference type="WBParaSite" id="SPAL_0000441400.1"/>
    </source>
</evidence>
<dbReference type="SUPFAM" id="SSF57424">
    <property type="entry name" value="LDL receptor-like module"/>
    <property type="match status" value="4"/>
</dbReference>
<evidence type="ECO:0000256" key="1">
    <source>
        <dbReference type="ARBA" id="ARBA00004167"/>
    </source>
</evidence>
<dbReference type="InterPro" id="IPR036508">
    <property type="entry name" value="Chitin-bd_dom_sf"/>
</dbReference>
<dbReference type="GO" id="GO:0005886">
    <property type="term" value="C:plasma membrane"/>
    <property type="evidence" value="ECO:0007669"/>
    <property type="project" value="TreeGrafter"/>
</dbReference>
<dbReference type="Gene3D" id="4.10.400.10">
    <property type="entry name" value="Low-density Lipoprotein Receptor"/>
    <property type="match status" value="4"/>
</dbReference>
<keyword evidence="7 8" id="KW-1015">Disulfide bond</keyword>